<evidence type="ECO:0000313" key="2">
    <source>
        <dbReference type="EMBL" id="KAK2024565.1"/>
    </source>
</evidence>
<evidence type="ECO:0000256" key="1">
    <source>
        <dbReference type="SAM" id="Phobius"/>
    </source>
</evidence>
<comment type="caution">
    <text evidence="2">The sequence shown here is derived from an EMBL/GenBank/DDBJ whole genome shotgun (WGS) entry which is preliminary data.</text>
</comment>
<reference evidence="2" key="1">
    <citation type="submission" date="2021-06" db="EMBL/GenBank/DDBJ databases">
        <title>Comparative genomics, transcriptomics and evolutionary studies reveal genomic signatures of adaptation to plant cell wall in hemibiotrophic fungi.</title>
        <authorList>
            <consortium name="DOE Joint Genome Institute"/>
            <person name="Baroncelli R."/>
            <person name="Diaz J.F."/>
            <person name="Benocci T."/>
            <person name="Peng M."/>
            <person name="Battaglia E."/>
            <person name="Haridas S."/>
            <person name="Andreopoulos W."/>
            <person name="Labutti K."/>
            <person name="Pangilinan J."/>
            <person name="Floch G.L."/>
            <person name="Makela M.R."/>
            <person name="Henrissat B."/>
            <person name="Grigoriev I.V."/>
            <person name="Crouch J.A."/>
            <person name="De Vries R.P."/>
            <person name="Sukno S.A."/>
            <person name="Thon M.R."/>
        </authorList>
    </citation>
    <scope>NUCLEOTIDE SEQUENCE</scope>
    <source>
        <strain evidence="2">MAFF235873</strain>
    </source>
</reference>
<keyword evidence="3" id="KW-1185">Reference proteome</keyword>
<dbReference type="EMBL" id="MU842961">
    <property type="protein sequence ID" value="KAK2024565.1"/>
    <property type="molecule type" value="Genomic_DNA"/>
</dbReference>
<dbReference type="AlphaFoldDB" id="A0AAD9H956"/>
<evidence type="ECO:0000313" key="3">
    <source>
        <dbReference type="Proteomes" id="UP001232148"/>
    </source>
</evidence>
<gene>
    <name evidence="2" type="ORF">LX32DRAFT_96417</name>
</gene>
<organism evidence="2 3">
    <name type="scientific">Colletotrichum zoysiae</name>
    <dbReference type="NCBI Taxonomy" id="1216348"/>
    <lineage>
        <taxon>Eukaryota</taxon>
        <taxon>Fungi</taxon>
        <taxon>Dikarya</taxon>
        <taxon>Ascomycota</taxon>
        <taxon>Pezizomycotina</taxon>
        <taxon>Sordariomycetes</taxon>
        <taxon>Hypocreomycetidae</taxon>
        <taxon>Glomerellales</taxon>
        <taxon>Glomerellaceae</taxon>
        <taxon>Colletotrichum</taxon>
        <taxon>Colletotrichum graminicola species complex</taxon>
    </lineage>
</organism>
<keyword evidence="1" id="KW-1133">Transmembrane helix</keyword>
<keyword evidence="1" id="KW-0812">Transmembrane</keyword>
<dbReference type="Proteomes" id="UP001232148">
    <property type="component" value="Unassembled WGS sequence"/>
</dbReference>
<protein>
    <submittedName>
        <fullName evidence="2">Uncharacterized protein</fullName>
    </submittedName>
</protein>
<name>A0AAD9H956_9PEZI</name>
<accession>A0AAD9H956</accession>
<keyword evidence="1" id="KW-0472">Membrane</keyword>
<proteinExistence type="predicted"/>
<sequence>MFKLRIRSLSPATRPLLTLLGKQCFVDPPLPLTWGPSPRSDSSSLPVPPSPIQLLHYHSWEYLSSRFFLMIHRSPFTHVFSLAPRLRHQTLAFGLFGLFGGGFFLPFPPITSGLDSSEFFRGHRPPVPRSVPGQPIPASLVHLSPCAVSPFQGSDSPRHDKRSKLTAADCCSRGTNHDPSWLGHLWPAKLSSCFLDPSLGSLSLMAFQDMICLA</sequence>
<feature type="transmembrane region" description="Helical" evidence="1">
    <location>
        <begin position="90"/>
        <end position="107"/>
    </location>
</feature>